<dbReference type="AlphaFoldDB" id="A0A6J4SP81"/>
<keyword evidence="1" id="KW-0472">Membrane</keyword>
<gene>
    <name evidence="2" type="ORF">AVDCRST_MAG13-2206</name>
</gene>
<keyword evidence="1" id="KW-0812">Transmembrane</keyword>
<dbReference type="InterPro" id="IPR036259">
    <property type="entry name" value="MFS_trans_sf"/>
</dbReference>
<dbReference type="EMBL" id="CADCVO010000354">
    <property type="protein sequence ID" value="CAA9500280.1"/>
    <property type="molecule type" value="Genomic_DNA"/>
</dbReference>
<proteinExistence type="predicted"/>
<name>A0A6J4SP81_9ACTN</name>
<dbReference type="SUPFAM" id="SSF103473">
    <property type="entry name" value="MFS general substrate transporter"/>
    <property type="match status" value="1"/>
</dbReference>
<evidence type="ECO:0000313" key="2">
    <source>
        <dbReference type="EMBL" id="CAA9500280.1"/>
    </source>
</evidence>
<accession>A0A6J4SP81</accession>
<organism evidence="2">
    <name type="scientific">uncultured Solirubrobacteraceae bacterium</name>
    <dbReference type="NCBI Taxonomy" id="1162706"/>
    <lineage>
        <taxon>Bacteria</taxon>
        <taxon>Bacillati</taxon>
        <taxon>Actinomycetota</taxon>
        <taxon>Thermoleophilia</taxon>
        <taxon>Solirubrobacterales</taxon>
        <taxon>Solirubrobacteraceae</taxon>
        <taxon>environmental samples</taxon>
    </lineage>
</organism>
<reference evidence="2" key="1">
    <citation type="submission" date="2020-02" db="EMBL/GenBank/DDBJ databases">
        <authorList>
            <person name="Meier V. D."/>
        </authorList>
    </citation>
    <scope>NUCLEOTIDE SEQUENCE</scope>
    <source>
        <strain evidence="2">AVDCRST_MAG13</strain>
    </source>
</reference>
<evidence type="ECO:0000256" key="1">
    <source>
        <dbReference type="SAM" id="Phobius"/>
    </source>
</evidence>
<feature type="transmembrane region" description="Helical" evidence="1">
    <location>
        <begin position="20"/>
        <end position="40"/>
    </location>
</feature>
<sequence>MGIGPLLPEIGDDLRMSHAASGALPTIPVLCMGLFALPAARLAARW</sequence>
<feature type="non-terminal residue" evidence="2">
    <location>
        <position position="46"/>
    </location>
</feature>
<protein>
    <submittedName>
        <fullName evidence="2">Uncharacterized protein</fullName>
    </submittedName>
</protein>
<keyword evidence="1" id="KW-1133">Transmembrane helix</keyword>